<dbReference type="AlphaFoldDB" id="A0A7X5ZUU3"/>
<protein>
    <recommendedName>
        <fullName evidence="3">Lipoprotein</fullName>
    </recommendedName>
</protein>
<gene>
    <name evidence="1" type="ORF">FHR20_000679</name>
</gene>
<name>A0A7X5ZUU3_9SPHN</name>
<dbReference type="PROSITE" id="PS51257">
    <property type="entry name" value="PROKAR_LIPOPROTEIN"/>
    <property type="match status" value="1"/>
</dbReference>
<dbReference type="RefSeq" id="WP_167298214.1">
    <property type="nucleotide sequence ID" value="NZ_JAASQV010000001.1"/>
</dbReference>
<sequence length="158" mass="17208">MSRRAAAALALLALAGCDSPLDFCRACIRTPPADEVADADRARIRFTGPGTLPADARHLHYYEQCGVDCRHWMRFELPEAEARRFAATVLGGGTLRPGRDPFDGSAGGPLSPPMPWWPAHLPTDAEGTKIETQEARGGALVLRAEKGLATVWFFEFDM</sequence>
<evidence type="ECO:0000313" key="2">
    <source>
        <dbReference type="Proteomes" id="UP000564677"/>
    </source>
</evidence>
<evidence type="ECO:0000313" key="1">
    <source>
        <dbReference type="EMBL" id="NIJ63748.1"/>
    </source>
</evidence>
<accession>A0A7X5ZUU3</accession>
<reference evidence="1 2" key="1">
    <citation type="submission" date="2020-03" db="EMBL/GenBank/DDBJ databases">
        <title>Genomic Encyclopedia of Type Strains, Phase IV (KMG-IV): sequencing the most valuable type-strain genomes for metagenomic binning, comparative biology and taxonomic classification.</title>
        <authorList>
            <person name="Goeker M."/>
        </authorList>
    </citation>
    <scope>NUCLEOTIDE SEQUENCE [LARGE SCALE GENOMIC DNA]</scope>
    <source>
        <strain evidence="1 2">DSM 4733</strain>
    </source>
</reference>
<keyword evidence="2" id="KW-1185">Reference proteome</keyword>
<comment type="caution">
    <text evidence="1">The sequence shown here is derived from an EMBL/GenBank/DDBJ whole genome shotgun (WGS) entry which is preliminary data.</text>
</comment>
<dbReference type="Proteomes" id="UP000564677">
    <property type="component" value="Unassembled WGS sequence"/>
</dbReference>
<proteinExistence type="predicted"/>
<organism evidence="1 2">
    <name type="scientific">Sphingomonas leidyi</name>
    <dbReference type="NCBI Taxonomy" id="68569"/>
    <lineage>
        <taxon>Bacteria</taxon>
        <taxon>Pseudomonadati</taxon>
        <taxon>Pseudomonadota</taxon>
        <taxon>Alphaproteobacteria</taxon>
        <taxon>Sphingomonadales</taxon>
        <taxon>Sphingomonadaceae</taxon>
        <taxon>Sphingomonas</taxon>
    </lineage>
</organism>
<dbReference type="EMBL" id="JAASQV010000001">
    <property type="protein sequence ID" value="NIJ63748.1"/>
    <property type="molecule type" value="Genomic_DNA"/>
</dbReference>
<evidence type="ECO:0008006" key="3">
    <source>
        <dbReference type="Google" id="ProtNLM"/>
    </source>
</evidence>